<evidence type="ECO:0000313" key="2">
    <source>
        <dbReference type="Proteomes" id="UP000051802"/>
    </source>
</evidence>
<dbReference type="EMBL" id="LLXU01000035">
    <property type="protein sequence ID" value="KRG47386.1"/>
    <property type="molecule type" value="Genomic_DNA"/>
</dbReference>
<reference evidence="1 2" key="1">
    <citation type="submission" date="2015-10" db="EMBL/GenBank/DDBJ databases">
        <title>Genome sequencing and analysis of members of genus Stenotrophomonas.</title>
        <authorList>
            <person name="Patil P.P."/>
            <person name="Midha S."/>
            <person name="Patil P.B."/>
        </authorList>
    </citation>
    <scope>NUCLEOTIDE SEQUENCE [LARGE SCALE GENOMIC DNA]</scope>
    <source>
        <strain evidence="1 2">JCM 16536</strain>
    </source>
</reference>
<protein>
    <recommendedName>
        <fullName evidence="3">Transposase</fullName>
    </recommendedName>
</protein>
<dbReference type="RefSeq" id="WP_057643487.1">
    <property type="nucleotide sequence ID" value="NZ_LLXU01000035.1"/>
</dbReference>
<gene>
    <name evidence="1" type="ORF">ARC20_03395</name>
</gene>
<sequence>MDDRELKLHVARVMLTECSKRRHSAVNRNWYWRMFAYAQACRRTASAMCAQAAQADLFRGQPA</sequence>
<organism evidence="1 2">
    <name type="scientific">Stenotrophomonas panacihumi</name>
    <dbReference type="NCBI Taxonomy" id="676599"/>
    <lineage>
        <taxon>Bacteria</taxon>
        <taxon>Pseudomonadati</taxon>
        <taxon>Pseudomonadota</taxon>
        <taxon>Gammaproteobacteria</taxon>
        <taxon>Lysobacterales</taxon>
        <taxon>Lysobacteraceae</taxon>
        <taxon>Stenotrophomonas</taxon>
    </lineage>
</organism>
<accession>A0A0R0AZ60</accession>
<dbReference type="AlphaFoldDB" id="A0A0R0AZ60"/>
<evidence type="ECO:0000313" key="1">
    <source>
        <dbReference type="EMBL" id="KRG47386.1"/>
    </source>
</evidence>
<name>A0A0R0AZ60_9GAMM</name>
<evidence type="ECO:0008006" key="3">
    <source>
        <dbReference type="Google" id="ProtNLM"/>
    </source>
</evidence>
<proteinExistence type="predicted"/>
<keyword evidence="2" id="KW-1185">Reference proteome</keyword>
<comment type="caution">
    <text evidence="1">The sequence shown here is derived from an EMBL/GenBank/DDBJ whole genome shotgun (WGS) entry which is preliminary data.</text>
</comment>
<dbReference type="OrthoDB" id="9975830at2"/>
<dbReference type="Proteomes" id="UP000051802">
    <property type="component" value="Unassembled WGS sequence"/>
</dbReference>